<evidence type="ECO:0000256" key="1">
    <source>
        <dbReference type="ARBA" id="ARBA00022786"/>
    </source>
</evidence>
<dbReference type="GO" id="GO:0005680">
    <property type="term" value="C:anaphase-promoting complex"/>
    <property type="evidence" value="ECO:0007669"/>
    <property type="project" value="InterPro"/>
</dbReference>
<feature type="region of interest" description="Disordered" evidence="2">
    <location>
        <begin position="38"/>
        <end position="134"/>
    </location>
</feature>
<dbReference type="GO" id="GO:0031145">
    <property type="term" value="P:anaphase-promoting complex-dependent catabolic process"/>
    <property type="evidence" value="ECO:0007669"/>
    <property type="project" value="InterPro"/>
</dbReference>
<proteinExistence type="predicted"/>
<evidence type="ECO:0000313" key="3">
    <source>
        <dbReference type="Proteomes" id="UP000515160"/>
    </source>
</evidence>
<feature type="compositionally biased region" description="Acidic residues" evidence="2">
    <location>
        <begin position="101"/>
        <end position="127"/>
    </location>
</feature>
<dbReference type="GeneID" id="117570705"/>
<keyword evidence="1" id="KW-0833">Ubl conjugation pathway</keyword>
<reference evidence="4" key="1">
    <citation type="submission" date="2025-08" db="UniProtKB">
        <authorList>
            <consortium name="RefSeq"/>
        </authorList>
    </citation>
    <scope>IDENTIFICATION</scope>
    <source>
        <strain evidence="4">15112-1751.03</strain>
        <tissue evidence="4">Whole Adult</tissue>
    </source>
</reference>
<dbReference type="Proteomes" id="UP000515160">
    <property type="component" value="Chromosome X"/>
</dbReference>
<dbReference type="AlphaFoldDB" id="A0A6P8X5U8"/>
<gene>
    <name evidence="4" type="primary">LOC117570705</name>
</gene>
<dbReference type="InterPro" id="IPR018860">
    <property type="entry name" value="APC_suCDC26"/>
</dbReference>
<sequence>MLKRNLQSIQLTLADLEEYENVRRRNKTKAAIEAGRCSSVTVTATETAPSSTSDSTSETGITQEQRPERSNVPGWTTATIADSNTNSGSTEDDTSVQAVVDDNDTIAELSDDGWVDIDEEDEEEELEGAVGGEI</sequence>
<feature type="compositionally biased region" description="Polar residues" evidence="2">
    <location>
        <begin position="38"/>
        <end position="64"/>
    </location>
</feature>
<accession>A0A6P8X5U8</accession>
<organism evidence="3 4">
    <name type="scientific">Drosophila albomicans</name>
    <name type="common">Fruit fly</name>
    <dbReference type="NCBI Taxonomy" id="7291"/>
    <lineage>
        <taxon>Eukaryota</taxon>
        <taxon>Metazoa</taxon>
        <taxon>Ecdysozoa</taxon>
        <taxon>Arthropoda</taxon>
        <taxon>Hexapoda</taxon>
        <taxon>Insecta</taxon>
        <taxon>Pterygota</taxon>
        <taxon>Neoptera</taxon>
        <taxon>Endopterygota</taxon>
        <taxon>Diptera</taxon>
        <taxon>Brachycera</taxon>
        <taxon>Muscomorpha</taxon>
        <taxon>Ephydroidea</taxon>
        <taxon>Drosophilidae</taxon>
        <taxon>Drosophila</taxon>
    </lineage>
</organism>
<evidence type="ECO:0000313" key="4">
    <source>
        <dbReference type="RefSeq" id="XP_034108404.1"/>
    </source>
</evidence>
<dbReference type="OrthoDB" id="7865844at2759"/>
<keyword evidence="3" id="KW-1185">Reference proteome</keyword>
<dbReference type="Pfam" id="PF10471">
    <property type="entry name" value="ANAPC_CDC26"/>
    <property type="match status" value="1"/>
</dbReference>
<name>A0A6P8X5U8_DROAB</name>
<dbReference type="RefSeq" id="XP_034108404.1">
    <property type="nucleotide sequence ID" value="XM_034252513.2"/>
</dbReference>
<protein>
    <submittedName>
        <fullName evidence="4">Uncharacterized protein LOC117570705</fullName>
    </submittedName>
</protein>
<feature type="compositionally biased region" description="Polar residues" evidence="2">
    <location>
        <begin position="73"/>
        <end position="89"/>
    </location>
</feature>
<evidence type="ECO:0000256" key="2">
    <source>
        <dbReference type="SAM" id="MobiDB-lite"/>
    </source>
</evidence>